<gene>
    <name evidence="1" type="ORF">SAMN05216361_4377</name>
</gene>
<dbReference type="EMBL" id="FQWD01000009">
    <property type="protein sequence ID" value="SHH35912.1"/>
    <property type="molecule type" value="Genomic_DNA"/>
</dbReference>
<name>A0A1M5SB95_9ALTE</name>
<reference evidence="2" key="1">
    <citation type="submission" date="2016-11" db="EMBL/GenBank/DDBJ databases">
        <authorList>
            <person name="Varghese N."/>
            <person name="Submissions S."/>
        </authorList>
    </citation>
    <scope>NUCLEOTIDE SEQUENCE [LARGE SCALE GENOMIC DNA]</scope>
    <source>
        <strain evidence="2">CGMCC 1.8995</strain>
    </source>
</reference>
<dbReference type="RefSeq" id="WP_073325296.1">
    <property type="nucleotide sequence ID" value="NZ_FQWD01000009.1"/>
</dbReference>
<proteinExistence type="predicted"/>
<keyword evidence="2" id="KW-1185">Reference proteome</keyword>
<evidence type="ECO:0000313" key="1">
    <source>
        <dbReference type="EMBL" id="SHH35912.1"/>
    </source>
</evidence>
<evidence type="ECO:0000313" key="2">
    <source>
        <dbReference type="Proteomes" id="UP000184520"/>
    </source>
</evidence>
<sequence>MKMTYDDYLGQAKILAKAGHNRSDVLKALRTLYLLNDGDLNPKDELGVLIADIENGKHSKMFQTL</sequence>
<dbReference type="OrthoDB" id="9907776at2"/>
<dbReference type="AlphaFoldDB" id="A0A1M5SB95"/>
<dbReference type="Proteomes" id="UP000184520">
    <property type="component" value="Unassembled WGS sequence"/>
</dbReference>
<organism evidence="1 2">
    <name type="scientific">Marisediminitalea aggregata</name>
    <dbReference type="NCBI Taxonomy" id="634436"/>
    <lineage>
        <taxon>Bacteria</taxon>
        <taxon>Pseudomonadati</taxon>
        <taxon>Pseudomonadota</taxon>
        <taxon>Gammaproteobacteria</taxon>
        <taxon>Alteromonadales</taxon>
        <taxon>Alteromonadaceae</taxon>
        <taxon>Marisediminitalea</taxon>
    </lineage>
</organism>
<accession>A0A1M5SB95</accession>
<protein>
    <submittedName>
        <fullName evidence="1">Uncharacterized protein</fullName>
    </submittedName>
</protein>